<dbReference type="Pfam" id="PF25873">
    <property type="entry name" value="WHD_MalT"/>
    <property type="match status" value="1"/>
</dbReference>
<protein>
    <submittedName>
        <fullName evidence="5">Transcriptional regulator</fullName>
    </submittedName>
</protein>
<evidence type="ECO:0000313" key="6">
    <source>
        <dbReference type="Proteomes" id="UP000464593"/>
    </source>
</evidence>
<dbReference type="PANTHER" id="PTHR44688">
    <property type="entry name" value="DNA-BINDING TRANSCRIPTIONAL ACTIVATOR DEVR_DOSR"/>
    <property type="match status" value="1"/>
</dbReference>
<evidence type="ECO:0000259" key="4">
    <source>
        <dbReference type="PROSITE" id="PS50043"/>
    </source>
</evidence>
<dbReference type="GO" id="GO:0006355">
    <property type="term" value="P:regulation of DNA-templated transcription"/>
    <property type="evidence" value="ECO:0007669"/>
    <property type="project" value="InterPro"/>
</dbReference>
<dbReference type="RefSeq" id="WP_159266380.1">
    <property type="nucleotide sequence ID" value="NZ_CP040324.1"/>
</dbReference>
<dbReference type="Pfam" id="PF17874">
    <property type="entry name" value="TPR_MalT"/>
    <property type="match status" value="1"/>
</dbReference>
<dbReference type="GO" id="GO:0003677">
    <property type="term" value="F:DNA binding"/>
    <property type="evidence" value="ECO:0007669"/>
    <property type="project" value="UniProtKB-KW"/>
</dbReference>
<dbReference type="PANTHER" id="PTHR44688:SF16">
    <property type="entry name" value="DNA-BINDING TRANSCRIPTIONAL ACTIVATOR DEVR_DOSR"/>
    <property type="match status" value="1"/>
</dbReference>
<keyword evidence="3" id="KW-0804">Transcription</keyword>
<gene>
    <name evidence="5" type="ORF">TCK1_3413</name>
</gene>
<dbReference type="SMART" id="SM00421">
    <property type="entry name" value="HTH_LUXR"/>
    <property type="match status" value="1"/>
</dbReference>
<organism evidence="5 6">
    <name type="scientific">Pseudomonas monteilii</name>
    <dbReference type="NCBI Taxonomy" id="76759"/>
    <lineage>
        <taxon>Bacteria</taxon>
        <taxon>Pseudomonadati</taxon>
        <taxon>Pseudomonadota</taxon>
        <taxon>Gammaproteobacteria</taxon>
        <taxon>Pseudomonadales</taxon>
        <taxon>Pseudomonadaceae</taxon>
        <taxon>Pseudomonas</taxon>
    </lineage>
</organism>
<name>A0AAE6V2V9_9PSED</name>
<evidence type="ECO:0000256" key="3">
    <source>
        <dbReference type="ARBA" id="ARBA00023163"/>
    </source>
</evidence>
<feature type="domain" description="HTH luxR-type" evidence="4">
    <location>
        <begin position="849"/>
        <end position="914"/>
    </location>
</feature>
<dbReference type="SUPFAM" id="SSF52540">
    <property type="entry name" value="P-loop containing nucleoside triphosphate hydrolases"/>
    <property type="match status" value="1"/>
</dbReference>
<dbReference type="Pfam" id="PF00196">
    <property type="entry name" value="GerE"/>
    <property type="match status" value="1"/>
</dbReference>
<dbReference type="Proteomes" id="UP000464593">
    <property type="component" value="Chromosome"/>
</dbReference>
<dbReference type="PROSITE" id="PS50043">
    <property type="entry name" value="HTH_LUXR_2"/>
    <property type="match status" value="1"/>
</dbReference>
<dbReference type="InterPro" id="IPR041617">
    <property type="entry name" value="TPR_MalT"/>
</dbReference>
<dbReference type="SUPFAM" id="SSF46894">
    <property type="entry name" value="C-terminal effector domain of the bipartite response regulators"/>
    <property type="match status" value="1"/>
</dbReference>
<dbReference type="InterPro" id="IPR059106">
    <property type="entry name" value="WHD_MalT"/>
</dbReference>
<dbReference type="InterPro" id="IPR000792">
    <property type="entry name" value="Tscrpt_reg_LuxR_C"/>
</dbReference>
<keyword evidence="1" id="KW-0805">Transcription regulation</keyword>
<evidence type="ECO:0000256" key="1">
    <source>
        <dbReference type="ARBA" id="ARBA00023015"/>
    </source>
</evidence>
<reference evidence="5 6" key="1">
    <citation type="submission" date="2019-05" db="EMBL/GenBank/DDBJ databases">
        <title>Complete genome sequence of Pseudomonas Pseudomonas resinovorans.</title>
        <authorList>
            <person name="Chen H.-P."/>
        </authorList>
    </citation>
    <scope>NUCLEOTIDE SEQUENCE [LARGE SCALE GENOMIC DNA]</scope>
    <source>
        <strain evidence="5 6">TCU-CK1</strain>
    </source>
</reference>
<evidence type="ECO:0000256" key="2">
    <source>
        <dbReference type="ARBA" id="ARBA00023125"/>
    </source>
</evidence>
<dbReference type="AlphaFoldDB" id="A0AAE6V2V9"/>
<dbReference type="Gene3D" id="1.10.10.10">
    <property type="entry name" value="Winged helix-like DNA-binding domain superfamily/Winged helix DNA-binding domain"/>
    <property type="match status" value="1"/>
</dbReference>
<keyword evidence="2" id="KW-0238">DNA-binding</keyword>
<dbReference type="CDD" id="cd06170">
    <property type="entry name" value="LuxR_C_like"/>
    <property type="match status" value="1"/>
</dbReference>
<dbReference type="InterPro" id="IPR016032">
    <property type="entry name" value="Sig_transdc_resp-reg_C-effctor"/>
</dbReference>
<dbReference type="EMBL" id="CP040324">
    <property type="protein sequence ID" value="QHB28759.1"/>
    <property type="molecule type" value="Genomic_DNA"/>
</dbReference>
<evidence type="ECO:0000313" key="5">
    <source>
        <dbReference type="EMBL" id="QHB28759.1"/>
    </source>
</evidence>
<dbReference type="InterPro" id="IPR011990">
    <property type="entry name" value="TPR-like_helical_dom_sf"/>
</dbReference>
<dbReference type="Gene3D" id="1.25.40.10">
    <property type="entry name" value="Tetratricopeptide repeat domain"/>
    <property type="match status" value="1"/>
</dbReference>
<sequence length="917" mass="103720">MHHKTTASIAEQESFNAWLPGALFVDQPAVLIKDTLPREPLHQPLQSSSSRIVLLHTPAGYGRTTLLTQHYWHVKAQGLPAIWVGCNNLERAVHQLNALYEHFQAGDTHAQWHSAQHSSNSSACAQILIDDAHKLQPGDQARLLSRLLDAAPSAVQFIISSRGSSPINLAQYRLRGELMEMGSKQLAFTAAEKAAFLQRYAVDTDGEEINELFRLTEGWPGGMNLAMQYWQSMDEPKPPAPWEDASWYEDFFREEVFDSQTPAIQELLLSCSVLEQIDFAACDALRKTEGSAALLRFCAANDLFLSQDIRHPNSYRLHPLFRRFLSQQLLESSQHTLKNLHLSASKHFLHHNQLFKAYNHALQSNDAEHAAKIVDDNIVVFFETSDDQAWRLVERLPRQVLNRYPRILLGQAWSMLHLWKFETAKELLRIAREYLGTEEARHRYGENGLRILRQELLHREAMLSMMVDDTHLLETQALDLIDKYSEAHPIMRGSVYNALLYAHRERFKLDEIEHLGHLAEEQLKRGGSKLSIVVHAALIGPARFMAGQTQQVITDLRNALKAAEGITGVGSPYATILALPLAEVHYERNELSEARELLATYLPLVEYEGFIDQTISGWLTAVKLACHDDNFAEAFALLDKADQAARQHGFERLRYCALAERMRLLLALGDQKEVLRLGRMNGLIGQLEHVRPASRVTTRDEARAFCCARVAIAQGRLADAIELCRAWQRFLHQADAVRNCLRWEVLHAHLLLLSGNDKGAQRGLKKSFETAARRRLVRTFVDEKAWLGGLLGNMDHMHVTLATSVQVDDFIEELDTLCRGAEVFNAPERQAQPASAPLPLSNELPTLSADAVSGVLNSREIEILHLVHGGLRNKEIGRRLNITEGCVKWYMQQIFDKIGVRRRSQAVSRARQFGVIF</sequence>
<dbReference type="InterPro" id="IPR036388">
    <property type="entry name" value="WH-like_DNA-bd_sf"/>
</dbReference>
<proteinExistence type="predicted"/>
<accession>A0AAE6V2V9</accession>
<dbReference type="Gene3D" id="3.40.50.300">
    <property type="entry name" value="P-loop containing nucleotide triphosphate hydrolases"/>
    <property type="match status" value="1"/>
</dbReference>
<dbReference type="InterPro" id="IPR027417">
    <property type="entry name" value="P-loop_NTPase"/>
</dbReference>
<dbReference type="PRINTS" id="PR00038">
    <property type="entry name" value="HTHLUXR"/>
</dbReference>